<dbReference type="GO" id="GO:0008270">
    <property type="term" value="F:zinc ion binding"/>
    <property type="evidence" value="ECO:0007669"/>
    <property type="project" value="UniProtKB-KW"/>
</dbReference>
<dbReference type="Gene3D" id="4.10.60.10">
    <property type="entry name" value="Zinc finger, CCHC-type"/>
    <property type="match status" value="3"/>
</dbReference>
<evidence type="ECO:0000256" key="2">
    <source>
        <dbReference type="SAM" id="MobiDB-lite"/>
    </source>
</evidence>
<keyword evidence="1" id="KW-0862">Zinc</keyword>
<feature type="compositionally biased region" description="Basic and acidic residues" evidence="2">
    <location>
        <begin position="53"/>
        <end position="64"/>
    </location>
</feature>
<accession>A0A9P4R654</accession>
<evidence type="ECO:0000313" key="5">
    <source>
        <dbReference type="Proteomes" id="UP000799444"/>
    </source>
</evidence>
<keyword evidence="1" id="KW-0479">Metal-binding</keyword>
<dbReference type="InterPro" id="IPR001878">
    <property type="entry name" value="Znf_CCHC"/>
</dbReference>
<dbReference type="InterPro" id="IPR036875">
    <property type="entry name" value="Znf_CCHC_sf"/>
</dbReference>
<dbReference type="SMART" id="SM00343">
    <property type="entry name" value="ZnF_C2HC"/>
    <property type="match status" value="5"/>
</dbReference>
<dbReference type="PROSITE" id="PS50158">
    <property type="entry name" value="ZF_CCHC"/>
    <property type="match status" value="3"/>
</dbReference>
<feature type="region of interest" description="Disordered" evidence="2">
    <location>
        <begin position="44"/>
        <end position="115"/>
    </location>
</feature>
<feature type="domain" description="CCHC-type" evidence="3">
    <location>
        <begin position="161"/>
        <end position="176"/>
    </location>
</feature>
<protein>
    <recommendedName>
        <fullName evidence="3">CCHC-type domain-containing protein</fullName>
    </recommendedName>
</protein>
<dbReference type="Pfam" id="PF00098">
    <property type="entry name" value="zf-CCHC"/>
    <property type="match status" value="4"/>
</dbReference>
<comment type="caution">
    <text evidence="4">The sequence shown here is derived from an EMBL/GenBank/DDBJ whole genome shotgun (WGS) entry which is preliminary data.</text>
</comment>
<keyword evidence="5" id="KW-1185">Reference proteome</keyword>
<evidence type="ECO:0000313" key="4">
    <source>
        <dbReference type="EMBL" id="KAF2737166.1"/>
    </source>
</evidence>
<keyword evidence="1" id="KW-0863">Zinc-finger</keyword>
<dbReference type="AlphaFoldDB" id="A0A9P4R654"/>
<dbReference type="OrthoDB" id="8026949at2759"/>
<organism evidence="4 5">
    <name type="scientific">Polyplosphaeria fusca</name>
    <dbReference type="NCBI Taxonomy" id="682080"/>
    <lineage>
        <taxon>Eukaryota</taxon>
        <taxon>Fungi</taxon>
        <taxon>Dikarya</taxon>
        <taxon>Ascomycota</taxon>
        <taxon>Pezizomycotina</taxon>
        <taxon>Dothideomycetes</taxon>
        <taxon>Pleosporomycetidae</taxon>
        <taxon>Pleosporales</taxon>
        <taxon>Tetraplosphaeriaceae</taxon>
        <taxon>Polyplosphaeria</taxon>
    </lineage>
</organism>
<gene>
    <name evidence="4" type="ORF">EJ04DRAFT_594089</name>
</gene>
<name>A0A9P4R654_9PLEO</name>
<feature type="domain" description="CCHC-type" evidence="3">
    <location>
        <begin position="211"/>
        <end position="227"/>
    </location>
</feature>
<dbReference type="SUPFAM" id="SSF57756">
    <property type="entry name" value="Retrovirus zinc finger-like domains"/>
    <property type="match status" value="3"/>
</dbReference>
<dbReference type="GO" id="GO:0003676">
    <property type="term" value="F:nucleic acid binding"/>
    <property type="evidence" value="ECO:0007669"/>
    <property type="project" value="InterPro"/>
</dbReference>
<dbReference type="InterPro" id="IPR051714">
    <property type="entry name" value="Znf_CCHC_NABP"/>
</dbReference>
<dbReference type="PANTHER" id="PTHR23002">
    <property type="entry name" value="ZINC FINGER CCHC DOMAIN CONTAINING PROTEIN"/>
    <property type="match status" value="1"/>
</dbReference>
<dbReference type="Proteomes" id="UP000799444">
    <property type="component" value="Unassembled WGS sequence"/>
</dbReference>
<evidence type="ECO:0000256" key="1">
    <source>
        <dbReference type="PROSITE-ProRule" id="PRU00047"/>
    </source>
</evidence>
<feature type="domain" description="CCHC-type" evidence="3">
    <location>
        <begin position="129"/>
        <end position="144"/>
    </location>
</feature>
<feature type="region of interest" description="Disordered" evidence="2">
    <location>
        <begin position="1"/>
        <end position="20"/>
    </location>
</feature>
<reference evidence="4" key="1">
    <citation type="journal article" date="2020" name="Stud. Mycol.">
        <title>101 Dothideomycetes genomes: a test case for predicting lifestyles and emergence of pathogens.</title>
        <authorList>
            <person name="Haridas S."/>
            <person name="Albert R."/>
            <person name="Binder M."/>
            <person name="Bloem J."/>
            <person name="Labutti K."/>
            <person name="Salamov A."/>
            <person name="Andreopoulos B."/>
            <person name="Baker S."/>
            <person name="Barry K."/>
            <person name="Bills G."/>
            <person name="Bluhm B."/>
            <person name="Cannon C."/>
            <person name="Castanera R."/>
            <person name="Culley D."/>
            <person name="Daum C."/>
            <person name="Ezra D."/>
            <person name="Gonzalez J."/>
            <person name="Henrissat B."/>
            <person name="Kuo A."/>
            <person name="Liang C."/>
            <person name="Lipzen A."/>
            <person name="Lutzoni F."/>
            <person name="Magnuson J."/>
            <person name="Mondo S."/>
            <person name="Nolan M."/>
            <person name="Ohm R."/>
            <person name="Pangilinan J."/>
            <person name="Park H.-J."/>
            <person name="Ramirez L."/>
            <person name="Alfaro M."/>
            <person name="Sun H."/>
            <person name="Tritt A."/>
            <person name="Yoshinaga Y."/>
            <person name="Zwiers L.-H."/>
            <person name="Turgeon B."/>
            <person name="Goodwin S."/>
            <person name="Spatafora J."/>
            <person name="Crous P."/>
            <person name="Grigoriev I."/>
        </authorList>
    </citation>
    <scope>NUCLEOTIDE SEQUENCE</scope>
    <source>
        <strain evidence="4">CBS 125425</strain>
    </source>
</reference>
<dbReference type="EMBL" id="ML996118">
    <property type="protein sequence ID" value="KAF2737166.1"/>
    <property type="molecule type" value="Genomic_DNA"/>
</dbReference>
<sequence length="305" mass="31789">MGRYKGGHGNAIGSNPYPQPKDVKSCFTTCEVCDRSLMSKDWVPHKNSKKHRALEQAEKDKENGKTVGAGINESNAWGDGGNDTAQTWGDGGNDTAQAWGDGGADNGGTTDNAFGNGADTGDKKFGGACYGCGQEGHSKRNCPNSSGGQGCFNCAKPRGACYNCGETGHNKTDCPKPRQGGAGGGGSGGQCFNCYEYGHRKGECTNERVFKCRNCEEIGHLSRECPKPTDWSKVQCRNCQNYGHTVKRCPEPVIEDLGTGYGGGGFDSGAAGGVEASGDWATSGGINDNVAIAATGDWAVEGAAW</sequence>
<proteinExistence type="predicted"/>
<evidence type="ECO:0000259" key="3">
    <source>
        <dbReference type="PROSITE" id="PS50158"/>
    </source>
</evidence>